<feature type="transmembrane region" description="Helical" evidence="7">
    <location>
        <begin position="85"/>
        <end position="108"/>
    </location>
</feature>
<reference evidence="8 9" key="1">
    <citation type="submission" date="2015-06" db="EMBL/GenBank/DDBJ databases">
        <title>Comparative genomics of Burkholderia leaf nodule symbionts.</title>
        <authorList>
            <person name="Carlier A."/>
            <person name="Eberl L."/>
            <person name="Pinto-Carbo M."/>
        </authorList>
    </citation>
    <scope>NUCLEOTIDE SEQUENCE [LARGE SCALE GENOMIC DNA]</scope>
    <source>
        <strain evidence="8 9">UZHbot3</strain>
    </source>
</reference>
<sequence length="262" mass="27112">MFEYDFMVNAFAASGIVAMLSGIVGYFLVMRGQTFAGHALSHVGFTGATGAVLLSLPPIWGMVGFTLMAGVGMGALGEKLSGRDVAIGVILSLSLGFGLLFLHFFTAYATQASALLFGNVLGVSHQMLGVLAGLAVVSLGALAFIMRPLMFASLQPELAEAKGVSLRLVSVLFLAITALAVAACTQIVGVLLVFALMVGPAAAAQNVTTRLSSGLVLAALFALGQAWIGLVLAYYTDWPTSFWITTLAALVYGASLLGRRAN</sequence>
<feature type="transmembrane region" description="Helical" evidence="7">
    <location>
        <begin position="128"/>
        <end position="152"/>
    </location>
</feature>
<evidence type="ECO:0000256" key="3">
    <source>
        <dbReference type="ARBA" id="ARBA00022692"/>
    </source>
</evidence>
<keyword evidence="9" id="KW-1185">Reference proteome</keyword>
<evidence type="ECO:0000256" key="6">
    <source>
        <dbReference type="RuleBase" id="RU003943"/>
    </source>
</evidence>
<name>A0ABR5HMA5_9BURK</name>
<accession>A0ABR5HMA5</accession>
<gene>
    <name evidence="8" type="ORF">BPMI_01424c</name>
</gene>
<feature type="transmembrane region" description="Helical" evidence="7">
    <location>
        <begin position="6"/>
        <end position="28"/>
    </location>
</feature>
<feature type="transmembrane region" description="Helical" evidence="7">
    <location>
        <begin position="215"/>
        <end position="235"/>
    </location>
</feature>
<dbReference type="EMBL" id="LELG01000072">
    <property type="protein sequence ID" value="KMQ80522.1"/>
    <property type="molecule type" value="Genomic_DNA"/>
</dbReference>
<evidence type="ECO:0000256" key="5">
    <source>
        <dbReference type="ARBA" id="ARBA00023136"/>
    </source>
</evidence>
<feature type="transmembrane region" description="Helical" evidence="7">
    <location>
        <begin position="59"/>
        <end position="76"/>
    </location>
</feature>
<keyword evidence="3 6" id="KW-0812">Transmembrane</keyword>
<protein>
    <submittedName>
        <fullName evidence="8">Zinc ABC transporter, inner membrane permease protein ZnuB</fullName>
    </submittedName>
</protein>
<dbReference type="InterPro" id="IPR037294">
    <property type="entry name" value="ABC_BtuC-like"/>
</dbReference>
<evidence type="ECO:0000256" key="4">
    <source>
        <dbReference type="ARBA" id="ARBA00022989"/>
    </source>
</evidence>
<proteinExistence type="inferred from homology"/>
<evidence type="ECO:0000256" key="1">
    <source>
        <dbReference type="ARBA" id="ARBA00004141"/>
    </source>
</evidence>
<comment type="caution">
    <text evidence="8">The sequence shown here is derived from an EMBL/GenBank/DDBJ whole genome shotgun (WGS) entry which is preliminary data.</text>
</comment>
<organism evidence="8 9">
    <name type="scientific">Candidatus Burkholderia pumila</name>
    <dbReference type="NCBI Taxonomy" id="1090375"/>
    <lineage>
        <taxon>Bacteria</taxon>
        <taxon>Pseudomonadati</taxon>
        <taxon>Pseudomonadota</taxon>
        <taxon>Betaproteobacteria</taxon>
        <taxon>Burkholderiales</taxon>
        <taxon>Burkholderiaceae</taxon>
        <taxon>Burkholderia</taxon>
    </lineage>
</organism>
<dbReference type="PANTHER" id="PTHR30477">
    <property type="entry name" value="ABC-TRANSPORTER METAL-BINDING PROTEIN"/>
    <property type="match status" value="1"/>
</dbReference>
<keyword evidence="4 7" id="KW-1133">Transmembrane helix</keyword>
<evidence type="ECO:0000256" key="7">
    <source>
        <dbReference type="SAM" id="Phobius"/>
    </source>
</evidence>
<feature type="transmembrane region" description="Helical" evidence="7">
    <location>
        <begin position="241"/>
        <end position="258"/>
    </location>
</feature>
<evidence type="ECO:0000256" key="2">
    <source>
        <dbReference type="ARBA" id="ARBA00008034"/>
    </source>
</evidence>
<keyword evidence="6" id="KW-0813">Transport</keyword>
<dbReference type="SUPFAM" id="SSF81345">
    <property type="entry name" value="ABC transporter involved in vitamin B12 uptake, BtuC"/>
    <property type="match status" value="1"/>
</dbReference>
<evidence type="ECO:0000313" key="8">
    <source>
        <dbReference type="EMBL" id="KMQ80522.1"/>
    </source>
</evidence>
<dbReference type="InterPro" id="IPR001626">
    <property type="entry name" value="ABC_TroCD"/>
</dbReference>
<evidence type="ECO:0000313" key="9">
    <source>
        <dbReference type="Proteomes" id="UP000242951"/>
    </source>
</evidence>
<comment type="subcellular location">
    <subcellularLocation>
        <location evidence="6">Cell membrane</location>
        <topology evidence="6">Multi-pass membrane protein</topology>
    </subcellularLocation>
    <subcellularLocation>
        <location evidence="1">Membrane</location>
        <topology evidence="1">Multi-pass membrane protein</topology>
    </subcellularLocation>
</comment>
<dbReference type="Pfam" id="PF00950">
    <property type="entry name" value="ABC-3"/>
    <property type="match status" value="1"/>
</dbReference>
<keyword evidence="5 7" id="KW-0472">Membrane</keyword>
<comment type="similarity">
    <text evidence="2 6">Belongs to the ABC-3 integral membrane protein family.</text>
</comment>
<dbReference type="Proteomes" id="UP000242951">
    <property type="component" value="Unassembled WGS sequence"/>
</dbReference>
<dbReference type="PANTHER" id="PTHR30477:SF0">
    <property type="entry name" value="METAL TRANSPORT SYSTEM MEMBRANE PROTEIN TM_0125-RELATED"/>
    <property type="match status" value="1"/>
</dbReference>
<dbReference type="Gene3D" id="1.10.3470.10">
    <property type="entry name" value="ABC transporter involved in vitamin B12 uptake, BtuC"/>
    <property type="match status" value="1"/>
</dbReference>